<evidence type="ECO:0000313" key="6">
    <source>
        <dbReference type="Proteomes" id="UP000305238"/>
    </source>
</evidence>
<dbReference type="InterPro" id="IPR025110">
    <property type="entry name" value="AMP-bd_C"/>
</dbReference>
<feature type="domain" description="AMP-dependent synthetase/ligase" evidence="3">
    <location>
        <begin position="16"/>
        <end position="380"/>
    </location>
</feature>
<dbReference type="Pfam" id="PF13193">
    <property type="entry name" value="AMP-binding_C"/>
    <property type="match status" value="1"/>
</dbReference>
<dbReference type="PANTHER" id="PTHR43201">
    <property type="entry name" value="ACYL-COA SYNTHETASE"/>
    <property type="match status" value="1"/>
</dbReference>
<dbReference type="EMBL" id="VCKZ01000121">
    <property type="protein sequence ID" value="TMR37665.1"/>
    <property type="molecule type" value="Genomic_DNA"/>
</dbReference>
<protein>
    <submittedName>
        <fullName evidence="5">Long-chain fatty acid--CoA ligase</fullName>
    </submittedName>
</protein>
<reference evidence="5 6" key="1">
    <citation type="submission" date="2019-05" db="EMBL/GenBank/DDBJ databases">
        <title>Draft genome sequence of Actinomadura geliboluensis A8036.</title>
        <authorList>
            <person name="Saricaoglu S."/>
            <person name="Isik K."/>
        </authorList>
    </citation>
    <scope>NUCLEOTIDE SEQUENCE [LARGE SCALE GENOMIC DNA]</scope>
    <source>
        <strain evidence="5 6">A8036</strain>
    </source>
</reference>
<evidence type="ECO:0000313" key="5">
    <source>
        <dbReference type="EMBL" id="TMR37665.1"/>
    </source>
</evidence>
<dbReference type="PANTHER" id="PTHR43201:SF5">
    <property type="entry name" value="MEDIUM-CHAIN ACYL-COA LIGASE ACSF2, MITOCHONDRIAL"/>
    <property type="match status" value="1"/>
</dbReference>
<keyword evidence="6" id="KW-1185">Reference proteome</keyword>
<dbReference type="InterPro" id="IPR020845">
    <property type="entry name" value="AMP-binding_CS"/>
</dbReference>
<dbReference type="FunFam" id="3.30.300.30:FF:000008">
    <property type="entry name" value="2,3-dihydroxybenzoate-AMP ligase"/>
    <property type="match status" value="1"/>
</dbReference>
<keyword evidence="2 5" id="KW-0436">Ligase</keyword>
<evidence type="ECO:0000256" key="1">
    <source>
        <dbReference type="ARBA" id="ARBA00006432"/>
    </source>
</evidence>
<gene>
    <name evidence="5" type="ORF">ETD96_18035</name>
</gene>
<organism evidence="5 6">
    <name type="scientific">Actinomadura geliboluensis</name>
    <dbReference type="NCBI Taxonomy" id="882440"/>
    <lineage>
        <taxon>Bacteria</taxon>
        <taxon>Bacillati</taxon>
        <taxon>Actinomycetota</taxon>
        <taxon>Actinomycetes</taxon>
        <taxon>Streptosporangiales</taxon>
        <taxon>Thermomonosporaceae</taxon>
        <taxon>Actinomadura</taxon>
    </lineage>
</organism>
<dbReference type="GO" id="GO:0031956">
    <property type="term" value="F:medium-chain fatty acid-CoA ligase activity"/>
    <property type="evidence" value="ECO:0007669"/>
    <property type="project" value="TreeGrafter"/>
</dbReference>
<dbReference type="PROSITE" id="PS00455">
    <property type="entry name" value="AMP_BINDING"/>
    <property type="match status" value="1"/>
</dbReference>
<dbReference type="Gene3D" id="3.40.50.12780">
    <property type="entry name" value="N-terminal domain of ligase-like"/>
    <property type="match status" value="1"/>
</dbReference>
<dbReference type="RefSeq" id="WP_138637626.1">
    <property type="nucleotide sequence ID" value="NZ_JASWDG010000010.1"/>
</dbReference>
<dbReference type="GO" id="GO:0006631">
    <property type="term" value="P:fatty acid metabolic process"/>
    <property type="evidence" value="ECO:0007669"/>
    <property type="project" value="TreeGrafter"/>
</dbReference>
<dbReference type="InterPro" id="IPR045851">
    <property type="entry name" value="AMP-bd_C_sf"/>
</dbReference>
<accession>A0A5S4GXE2</accession>
<comment type="caution">
    <text evidence="5">The sequence shown here is derived from an EMBL/GenBank/DDBJ whole genome shotgun (WGS) entry which is preliminary data.</text>
</comment>
<dbReference type="InterPro" id="IPR000873">
    <property type="entry name" value="AMP-dep_synth/lig_dom"/>
</dbReference>
<sequence>MSAGMEISLGEGIALTARNHPDRASFLFADGGEHTFAQTNARVNRLVSALRGNGVGRGDRLAIFALDSHRFVEIVLAATKLGAVYVPLNYRLRRPEVDVLVDRAKPVALFYDVRYAALLDGLDEQHGIKLMLALDERPGEASSDYEDFIATGTEAEPPVVASDRDVIGLAFTSGTTGLPKGVLQSQRMMKAIVTEQIIEFRMLPEEVRYTAAPAFHITGICQLLAGVAYGFTSLIVPQFDPRVTLDHLAADTLTGVFLVPTMISTILQLDDVHDHDYERLRLMYYGAAAMSPSLLRRAMDTFKCDFLNAFGAGTEAGLQALLGPEDHRRALDGRPELLGSIGKPAYGVALRIVDDDLRDVPPGEVGEIATRSDMLFDGYLGMPEETERATRGGWFRAGDMGYADENGYLYLHGRKKDMIVRGGENIYPIEIESVLAEHPDVVQSAVVGVADEHWSEIVRAWVQPREGARVTAEDLAAHCAERLAKYKVPAEFRFVPALPVNASGKILKRELRTWE</sequence>
<name>A0A5S4GXE2_9ACTN</name>
<feature type="domain" description="AMP-binding enzyme C-terminal" evidence="4">
    <location>
        <begin position="430"/>
        <end position="505"/>
    </location>
</feature>
<dbReference type="OrthoDB" id="9803968at2"/>
<dbReference type="SUPFAM" id="SSF56801">
    <property type="entry name" value="Acetyl-CoA synthetase-like"/>
    <property type="match status" value="1"/>
</dbReference>
<dbReference type="AlphaFoldDB" id="A0A5S4GXE2"/>
<evidence type="ECO:0000256" key="2">
    <source>
        <dbReference type="ARBA" id="ARBA00022598"/>
    </source>
</evidence>
<evidence type="ECO:0000259" key="4">
    <source>
        <dbReference type="Pfam" id="PF13193"/>
    </source>
</evidence>
<dbReference type="Proteomes" id="UP000305238">
    <property type="component" value="Unassembled WGS sequence"/>
</dbReference>
<dbReference type="InterPro" id="IPR042099">
    <property type="entry name" value="ANL_N_sf"/>
</dbReference>
<dbReference type="Pfam" id="PF00501">
    <property type="entry name" value="AMP-binding"/>
    <property type="match status" value="1"/>
</dbReference>
<proteinExistence type="inferred from homology"/>
<dbReference type="Gene3D" id="3.30.300.30">
    <property type="match status" value="1"/>
</dbReference>
<comment type="similarity">
    <text evidence="1">Belongs to the ATP-dependent AMP-binding enzyme family.</text>
</comment>
<evidence type="ECO:0000259" key="3">
    <source>
        <dbReference type="Pfam" id="PF00501"/>
    </source>
</evidence>